<dbReference type="AlphaFoldDB" id="A0AAN1WL09"/>
<reference evidence="2 3" key="1">
    <citation type="journal article" date="2022" name="IScience">
        <title>An ultrasensitive nanofiber-based assay for enzymatic hydrolysis and deep-sea microbial degradation of cellulose.</title>
        <authorList>
            <person name="Tsudome M."/>
            <person name="Tachioka M."/>
            <person name="Miyazaki M."/>
            <person name="Uchimura K."/>
            <person name="Tsuda M."/>
            <person name="Takaki Y."/>
            <person name="Deguchi S."/>
        </authorList>
    </citation>
    <scope>NUCLEOTIDE SEQUENCE [LARGE SCALE GENOMIC DNA]</scope>
    <source>
        <strain evidence="2 3">GE09</strain>
    </source>
</reference>
<accession>A0AAN1WL09</accession>
<dbReference type="EMBL" id="AP023086">
    <property type="protein sequence ID" value="BCD99553.1"/>
    <property type="molecule type" value="Genomic_DNA"/>
</dbReference>
<evidence type="ECO:0000313" key="3">
    <source>
        <dbReference type="Proteomes" id="UP001320119"/>
    </source>
</evidence>
<feature type="chain" id="PRO_5042844802" description="Phosphate ABC transporter substrate-binding protein" evidence="1">
    <location>
        <begin position="21"/>
        <end position="137"/>
    </location>
</feature>
<evidence type="ECO:0008006" key="4">
    <source>
        <dbReference type="Google" id="ProtNLM"/>
    </source>
</evidence>
<gene>
    <name evidence="2" type="ORF">MARGE09_P3755</name>
</gene>
<keyword evidence="3" id="KW-1185">Reference proteome</keyword>
<dbReference type="RefSeq" id="WP_236984820.1">
    <property type="nucleotide sequence ID" value="NZ_AP023086.1"/>
</dbReference>
<sequence>MKRILLSAVLGLTIGMPALADVVVIVHPSNVASVSEDDIGRLFLGKKNKFSDGAKAMPIYLAQGHDAREEFNKKALGKSSSQLKAYWSKLIFTGKGTPPDALGSVEDVIAKVSADPSAIAYIDAGSVTDAVKVVKNY</sequence>
<feature type="signal peptide" evidence="1">
    <location>
        <begin position="1"/>
        <end position="20"/>
    </location>
</feature>
<dbReference type="SUPFAM" id="SSF53850">
    <property type="entry name" value="Periplasmic binding protein-like II"/>
    <property type="match status" value="1"/>
</dbReference>
<evidence type="ECO:0000256" key="1">
    <source>
        <dbReference type="SAM" id="SignalP"/>
    </source>
</evidence>
<protein>
    <recommendedName>
        <fullName evidence="4">Phosphate ABC transporter substrate-binding protein</fullName>
    </recommendedName>
</protein>
<dbReference type="Proteomes" id="UP001320119">
    <property type="component" value="Chromosome"/>
</dbReference>
<name>A0AAN1WL09_9GAMM</name>
<evidence type="ECO:0000313" key="2">
    <source>
        <dbReference type="EMBL" id="BCD99553.1"/>
    </source>
</evidence>
<organism evidence="2 3">
    <name type="scientific">Marinagarivorans cellulosilyticus</name>
    <dbReference type="NCBI Taxonomy" id="2721545"/>
    <lineage>
        <taxon>Bacteria</taxon>
        <taxon>Pseudomonadati</taxon>
        <taxon>Pseudomonadota</taxon>
        <taxon>Gammaproteobacteria</taxon>
        <taxon>Cellvibrionales</taxon>
        <taxon>Cellvibrionaceae</taxon>
        <taxon>Marinagarivorans</taxon>
    </lineage>
</organism>
<dbReference type="KEGG" id="marq:MARGE09_P3755"/>
<keyword evidence="1" id="KW-0732">Signal</keyword>
<proteinExistence type="predicted"/>
<dbReference type="Gene3D" id="3.40.190.10">
    <property type="entry name" value="Periplasmic binding protein-like II"/>
    <property type="match status" value="1"/>
</dbReference>